<evidence type="ECO:0000313" key="2">
    <source>
        <dbReference type="EMBL" id="OKH40061.1"/>
    </source>
</evidence>
<dbReference type="AlphaFoldDB" id="A0A1U7IRI6"/>
<protein>
    <recommendedName>
        <fullName evidence="1">DSP-PTPase phosphatase fused to NAD+ Kinase domain-containing protein</fullName>
    </recommendedName>
</protein>
<sequence>MFQSVTESLAIGNIVLPEELKEISQKGYKTIIDLCTAPENNQLKVDEVEKLGFKLISIPVDKQKLNSEILPTFMQAVNSAPQPIYTRCASGLRAGVMTLLTLAIQENWTEQQYLARRDALGIKHQSGCLLAAFAQEYFQVQSV</sequence>
<dbReference type="InterPro" id="IPR055214">
    <property type="entry name" value="PTP-NADK"/>
</dbReference>
<evidence type="ECO:0000259" key="1">
    <source>
        <dbReference type="Pfam" id="PF22741"/>
    </source>
</evidence>
<gene>
    <name evidence="2" type="ORF">NIES2119_03685</name>
</gene>
<feature type="domain" description="DSP-PTPase phosphatase fused to NAD+ Kinase" evidence="1">
    <location>
        <begin position="18"/>
        <end position="97"/>
    </location>
</feature>
<dbReference type="STRING" id="454136.NIES2119_03685"/>
<dbReference type="Proteomes" id="UP000185860">
    <property type="component" value="Unassembled WGS sequence"/>
</dbReference>
<name>A0A1U7IRI6_9CYAN</name>
<dbReference type="RefSeq" id="WP_073592124.1">
    <property type="nucleotide sequence ID" value="NZ_MRCE01000003.1"/>
</dbReference>
<dbReference type="InterPro" id="IPR029021">
    <property type="entry name" value="Prot-tyrosine_phosphatase-like"/>
</dbReference>
<accession>A0A1U7IRI6</accession>
<dbReference type="EMBL" id="MRCE01000003">
    <property type="protein sequence ID" value="OKH40061.1"/>
    <property type="molecule type" value="Genomic_DNA"/>
</dbReference>
<dbReference type="OrthoDB" id="531258at2"/>
<proteinExistence type="predicted"/>
<organism evidence="2 3">
    <name type="scientific">[Phormidium ambiguum] IAM M-71</name>
    <dbReference type="NCBI Taxonomy" id="454136"/>
    <lineage>
        <taxon>Bacteria</taxon>
        <taxon>Bacillati</taxon>
        <taxon>Cyanobacteriota</taxon>
        <taxon>Cyanophyceae</taxon>
        <taxon>Oscillatoriophycideae</taxon>
        <taxon>Aerosakkonematales</taxon>
        <taxon>Aerosakkonemataceae</taxon>
        <taxon>Floridanema</taxon>
    </lineage>
</organism>
<comment type="caution">
    <text evidence="2">The sequence shown here is derived from an EMBL/GenBank/DDBJ whole genome shotgun (WGS) entry which is preliminary data.</text>
</comment>
<reference evidence="2 3" key="1">
    <citation type="submission" date="2016-11" db="EMBL/GenBank/DDBJ databases">
        <title>Draft Genome Sequences of Nine Cyanobacterial Strains from Diverse Habitats.</title>
        <authorList>
            <person name="Zhu T."/>
            <person name="Hou S."/>
            <person name="Lu X."/>
            <person name="Hess W.R."/>
        </authorList>
    </citation>
    <scope>NUCLEOTIDE SEQUENCE [LARGE SCALE GENOMIC DNA]</scope>
    <source>
        <strain evidence="2 3">IAM M-71</strain>
    </source>
</reference>
<evidence type="ECO:0000313" key="3">
    <source>
        <dbReference type="Proteomes" id="UP000185860"/>
    </source>
</evidence>
<dbReference type="SUPFAM" id="SSF52799">
    <property type="entry name" value="(Phosphotyrosine protein) phosphatases II"/>
    <property type="match status" value="1"/>
</dbReference>
<dbReference type="Gene3D" id="3.90.190.10">
    <property type="entry name" value="Protein tyrosine phosphatase superfamily"/>
    <property type="match status" value="1"/>
</dbReference>
<dbReference type="Pfam" id="PF22741">
    <property type="entry name" value="PTP-NADK"/>
    <property type="match status" value="1"/>
</dbReference>